<feature type="transmembrane region" description="Helical" evidence="1">
    <location>
        <begin position="135"/>
        <end position="156"/>
    </location>
</feature>
<feature type="transmembrane region" description="Helical" evidence="1">
    <location>
        <begin position="198"/>
        <end position="215"/>
    </location>
</feature>
<dbReference type="OrthoDB" id="10007879at2"/>
<feature type="transmembrane region" description="Helical" evidence="1">
    <location>
        <begin position="68"/>
        <end position="85"/>
    </location>
</feature>
<sequence length="228" mass="23439">MDGNLALTIAAVEIVWLDLMLAGDGATDLAVATRALPHSRRLAVNLGGVLLMLSRAAFLLAALACAPLPGYGLFCAAALVFAAWLSARRGEAPPSGVTRPRALPGLLLAVAARDAPAAFVNMLAAQAAAQGHRPLAALGFALALPMIALGAAPFVGLLRQPPLIWAGAALLGWLAGRSASADALLAVSPMPADLLGDFAPPLGAALALLIVFLYLRRHNFKRLPEEEP</sequence>
<reference evidence="3" key="1">
    <citation type="submission" date="2017-06" db="EMBL/GenBank/DDBJ databases">
        <authorList>
            <person name="Varghese N."/>
            <person name="Submissions S."/>
        </authorList>
    </citation>
    <scope>NUCLEOTIDE SEQUENCE [LARGE SCALE GENOMIC DNA]</scope>
    <source>
        <strain evidence="3">DSM 137</strain>
    </source>
</reference>
<dbReference type="InterPro" id="IPR005496">
    <property type="entry name" value="Integral_membrane_TerC"/>
</dbReference>
<keyword evidence="1" id="KW-0812">Transmembrane</keyword>
<dbReference type="GO" id="GO:0016020">
    <property type="term" value="C:membrane"/>
    <property type="evidence" value="ECO:0007669"/>
    <property type="project" value="InterPro"/>
</dbReference>
<accession>A0A212QNF4</accession>
<feature type="transmembrane region" description="Helical" evidence="1">
    <location>
        <begin position="42"/>
        <end position="62"/>
    </location>
</feature>
<gene>
    <name evidence="2" type="ORF">SAMN06265338_101910</name>
</gene>
<dbReference type="AlphaFoldDB" id="A0A212QNF4"/>
<dbReference type="RefSeq" id="WP_088519324.1">
    <property type="nucleotide sequence ID" value="NZ_FYDG01000001.1"/>
</dbReference>
<keyword evidence="3" id="KW-1185">Reference proteome</keyword>
<dbReference type="EMBL" id="FYDG01000001">
    <property type="protein sequence ID" value="SNB60761.1"/>
    <property type="molecule type" value="Genomic_DNA"/>
</dbReference>
<dbReference type="Pfam" id="PF03741">
    <property type="entry name" value="TerC"/>
    <property type="match status" value="1"/>
</dbReference>
<keyword evidence="1" id="KW-0472">Membrane</keyword>
<keyword evidence="1" id="KW-1133">Transmembrane helix</keyword>
<organism evidence="2 3">
    <name type="scientific">Rhodoblastus acidophilus</name>
    <name type="common">Rhodopseudomonas acidophila</name>
    <dbReference type="NCBI Taxonomy" id="1074"/>
    <lineage>
        <taxon>Bacteria</taxon>
        <taxon>Pseudomonadati</taxon>
        <taxon>Pseudomonadota</taxon>
        <taxon>Alphaproteobacteria</taxon>
        <taxon>Hyphomicrobiales</taxon>
        <taxon>Rhodoblastaceae</taxon>
        <taxon>Rhodoblastus</taxon>
    </lineage>
</organism>
<evidence type="ECO:0000256" key="1">
    <source>
        <dbReference type="SAM" id="Phobius"/>
    </source>
</evidence>
<evidence type="ECO:0000313" key="3">
    <source>
        <dbReference type="Proteomes" id="UP000198418"/>
    </source>
</evidence>
<evidence type="ECO:0000313" key="2">
    <source>
        <dbReference type="EMBL" id="SNB60761.1"/>
    </source>
</evidence>
<name>A0A212QNF4_RHOAC</name>
<dbReference type="Proteomes" id="UP000198418">
    <property type="component" value="Unassembled WGS sequence"/>
</dbReference>
<proteinExistence type="predicted"/>
<protein>
    <submittedName>
        <fullName evidence="2">Membrane protein TerC, possibly involved in tellurium resistance</fullName>
    </submittedName>
</protein>